<dbReference type="EC" id="3.1.-.-" evidence="7"/>
<evidence type="ECO:0000256" key="3">
    <source>
        <dbReference type="ARBA" id="ARBA00022722"/>
    </source>
</evidence>
<evidence type="ECO:0000256" key="4">
    <source>
        <dbReference type="ARBA" id="ARBA00022723"/>
    </source>
</evidence>
<protein>
    <recommendedName>
        <fullName evidence="7">Ribonuclease VapC</fullName>
        <shortName evidence="7">RNase VapC</shortName>
        <ecNumber evidence="7">3.1.-.-</ecNumber>
    </recommendedName>
    <alternativeName>
        <fullName evidence="7">Toxin VapC</fullName>
    </alternativeName>
</protein>
<keyword evidence="5 7" id="KW-0378">Hydrolase</keyword>
<proteinExistence type="inferred from homology"/>
<dbReference type="InterPro" id="IPR052106">
    <property type="entry name" value="PINc/VapC_TA"/>
</dbReference>
<organism evidence="9 10">
    <name type="scientific">Candidatus Mycobacterium methanotrophicum</name>
    <dbReference type="NCBI Taxonomy" id="2943498"/>
    <lineage>
        <taxon>Bacteria</taxon>
        <taxon>Bacillati</taxon>
        <taxon>Actinomycetota</taxon>
        <taxon>Actinomycetes</taxon>
        <taxon>Mycobacteriales</taxon>
        <taxon>Mycobacteriaceae</taxon>
        <taxon>Mycobacterium</taxon>
    </lineage>
</organism>
<evidence type="ECO:0000256" key="1">
    <source>
        <dbReference type="ARBA" id="ARBA00001946"/>
    </source>
</evidence>
<dbReference type="Pfam" id="PF01850">
    <property type="entry name" value="PIN"/>
    <property type="match status" value="1"/>
</dbReference>
<comment type="similarity">
    <text evidence="7">Belongs to the PINc/VapC protein family.</text>
</comment>
<dbReference type="PANTHER" id="PTHR38826:SF5">
    <property type="entry name" value="RIBONUCLEASE VAPC13"/>
    <property type="match status" value="1"/>
</dbReference>
<evidence type="ECO:0000313" key="9">
    <source>
        <dbReference type="EMBL" id="UQX12744.1"/>
    </source>
</evidence>
<dbReference type="HAMAP" id="MF_00265">
    <property type="entry name" value="VapC_Nob1"/>
    <property type="match status" value="1"/>
</dbReference>
<keyword evidence="2 7" id="KW-1277">Toxin-antitoxin system</keyword>
<keyword evidence="3 7" id="KW-0540">Nuclease</keyword>
<name>A0ABY4QSH1_9MYCO</name>
<keyword evidence="7" id="KW-0800">Toxin</keyword>
<dbReference type="EMBL" id="CP097320">
    <property type="protein sequence ID" value="UQX12744.1"/>
    <property type="molecule type" value="Genomic_DNA"/>
</dbReference>
<dbReference type="CDD" id="cd09854">
    <property type="entry name" value="PIN_VapC-like"/>
    <property type="match status" value="1"/>
</dbReference>
<keyword evidence="6 7" id="KW-0460">Magnesium</keyword>
<feature type="binding site" evidence="7">
    <location>
        <position position="99"/>
    </location>
    <ligand>
        <name>Mg(2+)</name>
        <dbReference type="ChEBI" id="CHEBI:18420"/>
    </ligand>
</feature>
<dbReference type="InterPro" id="IPR002716">
    <property type="entry name" value="PIN_dom"/>
</dbReference>
<reference evidence="9" key="1">
    <citation type="submission" date="2022-05" db="EMBL/GenBank/DDBJ databases">
        <title>A methanotrophic Mycobacterium dominates a cave microbial ecosystem.</title>
        <authorList>
            <person name="Van Spanning R.J.M."/>
            <person name="Guan Q."/>
            <person name="Melkonian C."/>
            <person name="Gallant J."/>
            <person name="Polerecky L."/>
            <person name="Flot J.-F."/>
            <person name="Brandt B.W."/>
            <person name="Braster M."/>
            <person name="Iturbe Espinoza P."/>
            <person name="Aerts J."/>
            <person name="Meima-Franke M."/>
            <person name="Piersma S.R."/>
            <person name="Bunduc C."/>
            <person name="Ummels R."/>
            <person name="Pain A."/>
            <person name="Fleming E.J."/>
            <person name="van der Wel N."/>
            <person name="Gherman V.D."/>
            <person name="Sarbu S.M."/>
            <person name="Bodelier P.L.E."/>
            <person name="Bitter W."/>
        </authorList>
    </citation>
    <scope>NUCLEOTIDE SEQUENCE</scope>
    <source>
        <strain evidence="9">Sulfur Cave</strain>
    </source>
</reference>
<dbReference type="RefSeq" id="WP_219065784.1">
    <property type="nucleotide sequence ID" value="NZ_CAJUXY010000003.1"/>
</dbReference>
<feature type="binding site" evidence="7">
    <location>
        <position position="5"/>
    </location>
    <ligand>
        <name>Mg(2+)</name>
        <dbReference type="ChEBI" id="CHEBI:18420"/>
    </ligand>
</feature>
<comment type="function">
    <text evidence="7">Toxic component of a toxin-antitoxin (TA) system. An RNase.</text>
</comment>
<evidence type="ECO:0000259" key="8">
    <source>
        <dbReference type="Pfam" id="PF01850"/>
    </source>
</evidence>
<evidence type="ECO:0000256" key="2">
    <source>
        <dbReference type="ARBA" id="ARBA00022649"/>
    </source>
</evidence>
<dbReference type="PANTHER" id="PTHR38826">
    <property type="entry name" value="RIBONUCLEASE VAPC13"/>
    <property type="match status" value="1"/>
</dbReference>
<sequence length="131" mass="14600">MIFVDTNIPMYLVGSSGPHKLDAQRLLESALSTGERLVTDAEVLQEICHRYVAINRREAIQPAFDAILGVVDDVLPIDRTDVEQARGILLGYQNLSARDALHIVVVVRHQITNLMSFDRGFDVYPGITRLA</sequence>
<dbReference type="Proteomes" id="UP001056610">
    <property type="component" value="Chromosome"/>
</dbReference>
<gene>
    <name evidence="7" type="primary">vapC</name>
    <name evidence="9" type="ORF">M5I08_11580</name>
</gene>
<evidence type="ECO:0000256" key="5">
    <source>
        <dbReference type="ARBA" id="ARBA00022801"/>
    </source>
</evidence>
<comment type="cofactor">
    <cofactor evidence="1 7">
        <name>Mg(2+)</name>
        <dbReference type="ChEBI" id="CHEBI:18420"/>
    </cofactor>
</comment>
<evidence type="ECO:0000256" key="6">
    <source>
        <dbReference type="ARBA" id="ARBA00022842"/>
    </source>
</evidence>
<evidence type="ECO:0000256" key="7">
    <source>
        <dbReference type="HAMAP-Rule" id="MF_00265"/>
    </source>
</evidence>
<keyword evidence="10" id="KW-1185">Reference proteome</keyword>
<keyword evidence="4 7" id="KW-0479">Metal-binding</keyword>
<feature type="domain" description="PIN" evidence="8">
    <location>
        <begin position="2"/>
        <end position="124"/>
    </location>
</feature>
<evidence type="ECO:0000313" key="10">
    <source>
        <dbReference type="Proteomes" id="UP001056610"/>
    </source>
</evidence>
<accession>A0ABY4QSH1</accession>
<dbReference type="InterPro" id="IPR022907">
    <property type="entry name" value="VapC_family"/>
</dbReference>